<evidence type="ECO:0000313" key="2">
    <source>
        <dbReference type="Proteomes" id="UP001485043"/>
    </source>
</evidence>
<reference evidence="1 2" key="1">
    <citation type="journal article" date="2024" name="Nat. Commun.">
        <title>Phylogenomics reveals the evolutionary origins of lichenization in chlorophyte algae.</title>
        <authorList>
            <person name="Puginier C."/>
            <person name="Libourel C."/>
            <person name="Otte J."/>
            <person name="Skaloud P."/>
            <person name="Haon M."/>
            <person name="Grisel S."/>
            <person name="Petersen M."/>
            <person name="Berrin J.G."/>
            <person name="Delaux P.M."/>
            <person name="Dal Grande F."/>
            <person name="Keller J."/>
        </authorList>
    </citation>
    <scope>NUCLEOTIDE SEQUENCE [LARGE SCALE GENOMIC DNA]</scope>
    <source>
        <strain evidence="1 2">SAG 2523</strain>
    </source>
</reference>
<name>A0AAW1SSQ5_9CHLO</name>
<organism evidence="1 2">
    <name type="scientific">Apatococcus fuscideae</name>
    <dbReference type="NCBI Taxonomy" id="2026836"/>
    <lineage>
        <taxon>Eukaryota</taxon>
        <taxon>Viridiplantae</taxon>
        <taxon>Chlorophyta</taxon>
        <taxon>core chlorophytes</taxon>
        <taxon>Trebouxiophyceae</taxon>
        <taxon>Chlorellales</taxon>
        <taxon>Chlorellaceae</taxon>
        <taxon>Apatococcus</taxon>
    </lineage>
</organism>
<dbReference type="AlphaFoldDB" id="A0AAW1SSQ5"/>
<dbReference type="EMBL" id="JALJOV010001122">
    <property type="protein sequence ID" value="KAK9853907.1"/>
    <property type="molecule type" value="Genomic_DNA"/>
</dbReference>
<protein>
    <submittedName>
        <fullName evidence="1">Uncharacterized protein</fullName>
    </submittedName>
</protein>
<comment type="caution">
    <text evidence="1">The sequence shown here is derived from an EMBL/GenBank/DDBJ whole genome shotgun (WGS) entry which is preliminary data.</text>
</comment>
<sequence>MGLAPAGSVRNKSFHLQPRSVEQTCLDFYCGPKANGLNSLQRGVLQTPTPHDLQLSLGRAVPRSVEWVVIDSLKGGSGQAFDWQALDVPADLSTNGWLLAGAFPG</sequence>
<accession>A0AAW1SSQ5</accession>
<keyword evidence="2" id="KW-1185">Reference proteome</keyword>
<dbReference type="Proteomes" id="UP001485043">
    <property type="component" value="Unassembled WGS sequence"/>
</dbReference>
<evidence type="ECO:0000313" key="1">
    <source>
        <dbReference type="EMBL" id="KAK9853907.1"/>
    </source>
</evidence>
<proteinExistence type="predicted"/>
<gene>
    <name evidence="1" type="ORF">WJX84_004542</name>
</gene>